<protein>
    <submittedName>
        <fullName evidence="1">Uncharacterized protein</fullName>
    </submittedName>
</protein>
<gene>
    <name evidence="1" type="ORF">M3N55_12180</name>
</gene>
<reference evidence="1 2" key="1">
    <citation type="submission" date="2022-05" db="EMBL/GenBank/DDBJ databases">
        <title>Seasonal and diel survey of microbial diversity of the Tyrrhenian coast.</title>
        <authorList>
            <person name="Gattoni G."/>
            <person name="Corral P."/>
        </authorList>
    </citation>
    <scope>NUCLEOTIDE SEQUENCE [LARGE SCALE GENOMIC DNA]</scope>
    <source>
        <strain evidence="1 2">V10</strain>
    </source>
</reference>
<evidence type="ECO:0000313" key="2">
    <source>
        <dbReference type="Proteomes" id="UP001202550"/>
    </source>
</evidence>
<dbReference type="Proteomes" id="UP001202550">
    <property type="component" value="Unassembled WGS sequence"/>
</dbReference>
<dbReference type="EMBL" id="JALZWP010000012">
    <property type="protein sequence ID" value="MCL1629489.1"/>
    <property type="molecule type" value="Genomic_DNA"/>
</dbReference>
<comment type="caution">
    <text evidence="1">The sequence shown here is derived from an EMBL/GenBank/DDBJ whole genome shotgun (WGS) entry which is preliminary data.</text>
</comment>
<keyword evidence="2" id="KW-1185">Reference proteome</keyword>
<name>A0ABT0M3Q4_9RHOB</name>
<dbReference type="PROSITE" id="PS51257">
    <property type="entry name" value="PROKAR_LIPOPROTEIN"/>
    <property type="match status" value="1"/>
</dbReference>
<proteinExistence type="predicted"/>
<sequence>MIMEARPNAKSVKRLLARAKRQTGVTNVSASSCGKRFLLVGRYVKTMTFQKPDELLKYNDQAITYIGVRFQARRAGISIWTEGVSFGKHALERFVERSEVDFHAPILPHIDAEAKQIFQSWENEEVIPEHDGQHYRAMMPGTWSGWVQDFPIECEWGRFVSVLPRLPMFCVRTFLSDEEMRPTVWMRAYGAQNCQLL</sequence>
<evidence type="ECO:0000313" key="1">
    <source>
        <dbReference type="EMBL" id="MCL1629489.1"/>
    </source>
</evidence>
<organism evidence="1 2">
    <name type="scientific">Roseinatronobacter domitianus</name>
    <dbReference type="NCBI Taxonomy" id="2940293"/>
    <lineage>
        <taxon>Bacteria</taxon>
        <taxon>Pseudomonadati</taxon>
        <taxon>Pseudomonadota</taxon>
        <taxon>Alphaproteobacteria</taxon>
        <taxon>Rhodobacterales</taxon>
        <taxon>Paracoccaceae</taxon>
        <taxon>Roseinatronobacter</taxon>
    </lineage>
</organism>
<accession>A0ABT0M3Q4</accession>